<keyword evidence="1" id="KW-0812">Transmembrane</keyword>
<comment type="caution">
    <text evidence="2">The sequence shown here is derived from an EMBL/GenBank/DDBJ whole genome shotgun (WGS) entry which is preliminary data.</text>
</comment>
<keyword evidence="1" id="KW-0472">Membrane</keyword>
<sequence>MKKNPSLIGLLMILAILGVIVLVYNFVLSKSDGYVIDNPSDQTISLKIDESDYTIAPQQFVRIDLEKGKHTVKYDINGKKVDTVIQVHRASGLFNPIRQDYYVFTRPYGHRENVDSIFASRNIAIDDKAYLGLITKEQGLYIEDFYYNLDQDYPRIFLKSGEKKTDLSKIFNKEDFKQFYFENYQ</sequence>
<evidence type="ECO:0000313" key="3">
    <source>
        <dbReference type="Proteomes" id="UP000275348"/>
    </source>
</evidence>
<keyword evidence="3" id="KW-1185">Reference proteome</keyword>
<dbReference type="EMBL" id="RDOJ01000002">
    <property type="protein sequence ID" value="RLZ12311.1"/>
    <property type="molecule type" value="Genomic_DNA"/>
</dbReference>
<gene>
    <name evidence="2" type="ORF">EAH69_02005</name>
</gene>
<organism evidence="2 3">
    <name type="scientific">Faecalibacter macacae</name>
    <dbReference type="NCBI Taxonomy" id="1859289"/>
    <lineage>
        <taxon>Bacteria</taxon>
        <taxon>Pseudomonadati</taxon>
        <taxon>Bacteroidota</taxon>
        <taxon>Flavobacteriia</taxon>
        <taxon>Flavobacteriales</taxon>
        <taxon>Weeksellaceae</taxon>
        <taxon>Faecalibacter</taxon>
    </lineage>
</organism>
<reference evidence="2 3" key="1">
    <citation type="submission" date="2018-10" db="EMBL/GenBank/DDBJ databases">
        <authorList>
            <person name="Chen X."/>
        </authorList>
    </citation>
    <scope>NUCLEOTIDE SEQUENCE [LARGE SCALE GENOMIC DNA]</scope>
    <source>
        <strain evidence="2 3">YIM 102668</strain>
    </source>
</reference>
<evidence type="ECO:0000256" key="1">
    <source>
        <dbReference type="SAM" id="Phobius"/>
    </source>
</evidence>
<proteinExistence type="predicted"/>
<accession>A0A3L9MHN7</accession>
<keyword evidence="1" id="KW-1133">Transmembrane helix</keyword>
<dbReference type="OrthoDB" id="1272486at2"/>
<dbReference type="AlphaFoldDB" id="A0A3L9MHN7"/>
<protein>
    <submittedName>
        <fullName evidence="2">Uncharacterized protein</fullName>
    </submittedName>
</protein>
<dbReference type="Proteomes" id="UP000275348">
    <property type="component" value="Unassembled WGS sequence"/>
</dbReference>
<evidence type="ECO:0000313" key="2">
    <source>
        <dbReference type="EMBL" id="RLZ12311.1"/>
    </source>
</evidence>
<feature type="transmembrane region" description="Helical" evidence="1">
    <location>
        <begin position="7"/>
        <end position="27"/>
    </location>
</feature>
<dbReference type="RefSeq" id="WP_121933523.1">
    <property type="nucleotide sequence ID" value="NZ_RDOJ01000002.1"/>
</dbReference>
<name>A0A3L9MHN7_9FLAO</name>